<dbReference type="EMBL" id="DS547114">
    <property type="protein sequence ID" value="EDR05247.1"/>
    <property type="molecule type" value="Genomic_DNA"/>
</dbReference>
<sequence>MAWAGQLLGGYGGLGTTYLCDPEQVLEALKKLRVSEEDEPLLKFTIATLENPQRRDLE</sequence>
<accession>B0DJP9</accession>
<dbReference type="AlphaFoldDB" id="B0DJP9"/>
<evidence type="ECO:0000313" key="1">
    <source>
        <dbReference type="EMBL" id="EDR05247.1"/>
    </source>
</evidence>
<gene>
    <name evidence="1" type="ORF">LACBIDRAFT_303552</name>
</gene>
<dbReference type="InParanoid" id="B0DJP9"/>
<dbReference type="HOGENOM" id="CLU_2979499_0_0_1"/>
<proteinExistence type="predicted"/>
<reference evidence="1 2" key="1">
    <citation type="journal article" date="2008" name="Nature">
        <title>The genome of Laccaria bicolor provides insights into mycorrhizal symbiosis.</title>
        <authorList>
            <person name="Martin F."/>
            <person name="Aerts A."/>
            <person name="Ahren D."/>
            <person name="Brun A."/>
            <person name="Danchin E.G.J."/>
            <person name="Duchaussoy F."/>
            <person name="Gibon J."/>
            <person name="Kohler A."/>
            <person name="Lindquist E."/>
            <person name="Pereda V."/>
            <person name="Salamov A."/>
            <person name="Shapiro H.J."/>
            <person name="Wuyts J."/>
            <person name="Blaudez D."/>
            <person name="Buee M."/>
            <person name="Brokstein P."/>
            <person name="Canbaeck B."/>
            <person name="Cohen D."/>
            <person name="Courty P.E."/>
            <person name="Coutinho P.M."/>
            <person name="Delaruelle C."/>
            <person name="Detter J.C."/>
            <person name="Deveau A."/>
            <person name="DiFazio S."/>
            <person name="Duplessis S."/>
            <person name="Fraissinet-Tachet L."/>
            <person name="Lucic E."/>
            <person name="Frey-Klett P."/>
            <person name="Fourrey C."/>
            <person name="Feussner I."/>
            <person name="Gay G."/>
            <person name="Grimwood J."/>
            <person name="Hoegger P.J."/>
            <person name="Jain P."/>
            <person name="Kilaru S."/>
            <person name="Labbe J."/>
            <person name="Lin Y.C."/>
            <person name="Legue V."/>
            <person name="Le Tacon F."/>
            <person name="Marmeisse R."/>
            <person name="Melayah D."/>
            <person name="Montanini B."/>
            <person name="Muratet M."/>
            <person name="Nehls U."/>
            <person name="Niculita-Hirzel H."/>
            <person name="Oudot-Le Secq M.P."/>
            <person name="Peter M."/>
            <person name="Quesneville H."/>
            <person name="Rajashekar B."/>
            <person name="Reich M."/>
            <person name="Rouhier N."/>
            <person name="Schmutz J."/>
            <person name="Yin T."/>
            <person name="Chalot M."/>
            <person name="Henrissat B."/>
            <person name="Kuees U."/>
            <person name="Lucas S."/>
            <person name="Van de Peer Y."/>
            <person name="Podila G.K."/>
            <person name="Polle A."/>
            <person name="Pukkila P.J."/>
            <person name="Richardson P.M."/>
            <person name="Rouze P."/>
            <person name="Sanders I.R."/>
            <person name="Stajich J.E."/>
            <person name="Tunlid A."/>
            <person name="Tuskan G."/>
            <person name="Grigoriev I.V."/>
        </authorList>
    </citation>
    <scope>NUCLEOTIDE SEQUENCE [LARGE SCALE GENOMIC DNA]</scope>
    <source>
        <strain evidence="2">S238N-H82 / ATCC MYA-4686</strain>
    </source>
</reference>
<organism evidence="2">
    <name type="scientific">Laccaria bicolor (strain S238N-H82 / ATCC MYA-4686)</name>
    <name type="common">Bicoloured deceiver</name>
    <name type="synonym">Laccaria laccata var. bicolor</name>
    <dbReference type="NCBI Taxonomy" id="486041"/>
    <lineage>
        <taxon>Eukaryota</taxon>
        <taxon>Fungi</taxon>
        <taxon>Dikarya</taxon>
        <taxon>Basidiomycota</taxon>
        <taxon>Agaricomycotina</taxon>
        <taxon>Agaricomycetes</taxon>
        <taxon>Agaricomycetidae</taxon>
        <taxon>Agaricales</taxon>
        <taxon>Agaricineae</taxon>
        <taxon>Hydnangiaceae</taxon>
        <taxon>Laccaria</taxon>
    </lineage>
</organism>
<dbReference type="KEGG" id="lbc:LACBIDRAFT_303552"/>
<dbReference type="Proteomes" id="UP000001194">
    <property type="component" value="Unassembled WGS sequence"/>
</dbReference>
<evidence type="ECO:0000313" key="2">
    <source>
        <dbReference type="Proteomes" id="UP000001194"/>
    </source>
</evidence>
<protein>
    <submittedName>
        <fullName evidence="1">Predicted protein</fullName>
    </submittedName>
</protein>
<dbReference type="GeneID" id="6079838"/>
<dbReference type="RefSeq" id="XP_001884212.1">
    <property type="nucleotide sequence ID" value="XM_001884177.1"/>
</dbReference>
<name>B0DJP9_LACBS</name>
<keyword evidence="2" id="KW-1185">Reference proteome</keyword>